<dbReference type="CDD" id="cd00144">
    <property type="entry name" value="MPP_PPP_family"/>
    <property type="match status" value="1"/>
</dbReference>
<dbReference type="SUPFAM" id="SSF56300">
    <property type="entry name" value="Metallo-dependent phosphatases"/>
    <property type="match status" value="1"/>
</dbReference>
<proteinExistence type="predicted"/>
<gene>
    <name evidence="2" type="ORF">PX52LOC_00127</name>
</gene>
<dbReference type="PANTHER" id="PTHR42850:SF4">
    <property type="entry name" value="ZINC-DEPENDENT ENDOPOLYPHOSPHATASE"/>
    <property type="match status" value="1"/>
</dbReference>
<dbReference type="InterPro" id="IPR050126">
    <property type="entry name" value="Ap4A_hydrolase"/>
</dbReference>
<evidence type="ECO:0000313" key="3">
    <source>
        <dbReference type="Proteomes" id="UP000324974"/>
    </source>
</evidence>
<reference evidence="3" key="1">
    <citation type="submission" date="2019-08" db="EMBL/GenBank/DDBJ databases">
        <title>Limnoglobus roseus gen. nov., sp. nov., a novel freshwater planctomycete with a giant genome from the family Gemmataceae.</title>
        <authorList>
            <person name="Kulichevskaya I.S."/>
            <person name="Naumoff D.G."/>
            <person name="Miroshnikov K."/>
            <person name="Ivanova A."/>
            <person name="Philippov D.A."/>
            <person name="Hakobyan A."/>
            <person name="Rijpstra I.C."/>
            <person name="Sinninghe Damste J.S."/>
            <person name="Liesack W."/>
            <person name="Dedysh S.N."/>
        </authorList>
    </citation>
    <scope>NUCLEOTIDE SEQUENCE [LARGE SCALE GENOMIC DNA]</scope>
    <source>
        <strain evidence="3">PX52</strain>
    </source>
</reference>
<dbReference type="OrthoDB" id="384253at2"/>
<dbReference type="RefSeq" id="WP_149108253.1">
    <property type="nucleotide sequence ID" value="NZ_CP042425.1"/>
</dbReference>
<dbReference type="AlphaFoldDB" id="A0A5C1A4L6"/>
<feature type="domain" description="Calcineurin-like phosphoesterase" evidence="1">
    <location>
        <begin position="1"/>
        <end position="174"/>
    </location>
</feature>
<dbReference type="InterPro" id="IPR029052">
    <property type="entry name" value="Metallo-depent_PP-like"/>
</dbReference>
<dbReference type="Gene3D" id="3.60.21.10">
    <property type="match status" value="1"/>
</dbReference>
<dbReference type="GO" id="GO:0005737">
    <property type="term" value="C:cytoplasm"/>
    <property type="evidence" value="ECO:0007669"/>
    <property type="project" value="TreeGrafter"/>
</dbReference>
<organism evidence="2 3">
    <name type="scientific">Limnoglobus roseus</name>
    <dbReference type="NCBI Taxonomy" id="2598579"/>
    <lineage>
        <taxon>Bacteria</taxon>
        <taxon>Pseudomonadati</taxon>
        <taxon>Planctomycetota</taxon>
        <taxon>Planctomycetia</taxon>
        <taxon>Gemmatales</taxon>
        <taxon>Gemmataceae</taxon>
        <taxon>Limnoglobus</taxon>
    </lineage>
</organism>
<dbReference type="Proteomes" id="UP000324974">
    <property type="component" value="Chromosome"/>
</dbReference>
<sequence length="229" mass="25819">MRTLAIGDIHGCSAMLDDLLRAVKPTPQDQVVFLGDYVDRGPDSRGVIDRVLALRQTHNVVCLRGNHELMMSRARRDKSEYKMWTSVGGMQALGSYGKSPGRAGTVNDIPTEHWRFIEEECINYYETDMHIFVHAGVASELPMDEQDEMWLFWEFLNPTFPPAHRSGKVVICGHSSQRSGEILDCESAICVDTYAYGGGWLSCLDVDSRRYWQVNLIGQVRTGVLGHPR</sequence>
<dbReference type="KEGG" id="lrs:PX52LOC_00127"/>
<dbReference type="GO" id="GO:0008803">
    <property type="term" value="F:bis(5'-nucleosyl)-tetraphosphatase (symmetrical) activity"/>
    <property type="evidence" value="ECO:0007669"/>
    <property type="project" value="TreeGrafter"/>
</dbReference>
<protein>
    <submittedName>
        <fullName evidence="2">Serine/threonine protein phosphatase</fullName>
    </submittedName>
</protein>
<accession>A0A5C1A4L6</accession>
<evidence type="ECO:0000259" key="1">
    <source>
        <dbReference type="Pfam" id="PF00149"/>
    </source>
</evidence>
<dbReference type="EMBL" id="CP042425">
    <property type="protein sequence ID" value="QEL13273.1"/>
    <property type="molecule type" value="Genomic_DNA"/>
</dbReference>
<dbReference type="PANTHER" id="PTHR42850">
    <property type="entry name" value="METALLOPHOSPHOESTERASE"/>
    <property type="match status" value="1"/>
</dbReference>
<dbReference type="Pfam" id="PF00149">
    <property type="entry name" value="Metallophos"/>
    <property type="match status" value="1"/>
</dbReference>
<dbReference type="GO" id="GO:0016791">
    <property type="term" value="F:phosphatase activity"/>
    <property type="evidence" value="ECO:0007669"/>
    <property type="project" value="TreeGrafter"/>
</dbReference>
<dbReference type="InterPro" id="IPR004843">
    <property type="entry name" value="Calcineurin-like_PHP"/>
</dbReference>
<name>A0A5C1A4L6_9BACT</name>
<keyword evidence="3" id="KW-1185">Reference proteome</keyword>
<dbReference type="GO" id="GO:0110154">
    <property type="term" value="P:RNA decapping"/>
    <property type="evidence" value="ECO:0007669"/>
    <property type="project" value="TreeGrafter"/>
</dbReference>
<evidence type="ECO:0000313" key="2">
    <source>
        <dbReference type="EMBL" id="QEL13273.1"/>
    </source>
</evidence>